<evidence type="ECO:0000313" key="3">
    <source>
        <dbReference type="EMBL" id="MBA1374710.1"/>
    </source>
</evidence>
<evidence type="ECO:0000256" key="1">
    <source>
        <dbReference type="SAM" id="MobiDB-lite"/>
    </source>
</evidence>
<dbReference type="PANTHER" id="PTHR46825">
    <property type="entry name" value="D-ALANYL-D-ALANINE-CARBOXYPEPTIDASE/ENDOPEPTIDASE AMPH"/>
    <property type="match status" value="1"/>
</dbReference>
<feature type="region of interest" description="Disordered" evidence="1">
    <location>
        <begin position="416"/>
        <end position="437"/>
    </location>
</feature>
<feature type="domain" description="Beta-lactamase-related" evidence="2">
    <location>
        <begin position="71"/>
        <end position="391"/>
    </location>
</feature>
<dbReference type="InterPro" id="IPR050491">
    <property type="entry name" value="AmpC-like"/>
</dbReference>
<gene>
    <name evidence="3" type="ORF">FG486_10185</name>
</gene>
<name>A0A7V8RDX8_9SPHN</name>
<organism evidence="3 4">
    <name type="scientific">Sphingomonas ursincola</name>
    <dbReference type="NCBI Taxonomy" id="56361"/>
    <lineage>
        <taxon>Bacteria</taxon>
        <taxon>Pseudomonadati</taxon>
        <taxon>Pseudomonadota</taxon>
        <taxon>Alphaproteobacteria</taxon>
        <taxon>Sphingomonadales</taxon>
        <taxon>Sphingomonadaceae</taxon>
        <taxon>Sphingomonas</taxon>
    </lineage>
</organism>
<evidence type="ECO:0000259" key="2">
    <source>
        <dbReference type="Pfam" id="PF00144"/>
    </source>
</evidence>
<reference evidence="3 4" key="1">
    <citation type="journal article" date="1994" name="Int. J. Syst. Bacteriol.">
        <title>Phylogenetic positions of novel aerobic, bacteriochlorophyll a-containing bacteria and description of Roseococcus thiosulfatophilus gen. nov., sp. nov., Erythromicrobium ramosum gen. nov., sp. nov., and Erythrobacter litoralis sp. nov.</title>
        <authorList>
            <person name="Yurkov V."/>
            <person name="Stackebrandt E."/>
            <person name="Holmes A."/>
            <person name="Fuerst J.A."/>
            <person name="Hugenholtz P."/>
            <person name="Golecki J."/>
            <person name="Gad'on N."/>
            <person name="Gorlenko V.M."/>
            <person name="Kompantseva E.I."/>
            <person name="Drews G."/>
        </authorList>
    </citation>
    <scope>NUCLEOTIDE SEQUENCE [LARGE SCALE GENOMIC DNA]</scope>
    <source>
        <strain evidence="3 4">KR-99</strain>
    </source>
</reference>
<dbReference type="EMBL" id="VDES01000002">
    <property type="protein sequence ID" value="MBA1374710.1"/>
    <property type="molecule type" value="Genomic_DNA"/>
</dbReference>
<protein>
    <submittedName>
        <fullName evidence="3">Beta-lactamase family protein</fullName>
    </submittedName>
</protein>
<dbReference type="InterPro" id="IPR001466">
    <property type="entry name" value="Beta-lactam-related"/>
</dbReference>
<comment type="caution">
    <text evidence="3">The sequence shown here is derived from an EMBL/GenBank/DDBJ whole genome shotgun (WGS) entry which is preliminary data.</text>
</comment>
<dbReference type="PANTHER" id="PTHR46825:SF15">
    <property type="entry name" value="BETA-LACTAMASE-RELATED DOMAIN-CONTAINING PROTEIN"/>
    <property type="match status" value="1"/>
</dbReference>
<sequence length="437" mass="47276">MKHWLRSPLVWTAGGVAAGALLIGMSVSRGGGVVVTGTPAIAAQASAPLIDDANLPLTPDRWQGKVDYAALDARITRMMRDPEMVGLAVAAVENGRLTFVNGYGFADREAGLPVTPQTVFRWASVSKGVAGTLAYQLAQQGKLSLSAPLSSYHTTLKLAGGAENRLAIPDLLAHRLGLARNAYDGKLESGDPAPMLRNMLSTVPQQCMPGDCHSYQNVAYDAFSEIVANATKTPYDQLAEQMLFAPLGMKSAGLGMANLTGARNWARPYRHRQVQTLSDAYFRVPAAAGVSSNIVDLARWMEAQMGQAPQVITPGVLAEIHRPRVATYKGGRGGPEALIISHGYGQGWRSHIYDGHWLVGHGGAVNGYRAVMWFDPERRTGIVMLWNSGSTRPFRLPYEFFDQVYGRPYSDWTELDNDPRLNAPLPEAAPETMTSAD</sequence>
<dbReference type="InterPro" id="IPR012338">
    <property type="entry name" value="Beta-lactam/transpept-like"/>
</dbReference>
<dbReference type="Pfam" id="PF00144">
    <property type="entry name" value="Beta-lactamase"/>
    <property type="match status" value="1"/>
</dbReference>
<keyword evidence="4" id="KW-1185">Reference proteome</keyword>
<evidence type="ECO:0000313" key="4">
    <source>
        <dbReference type="Proteomes" id="UP000589292"/>
    </source>
</evidence>
<dbReference type="Gene3D" id="3.40.710.10">
    <property type="entry name" value="DD-peptidase/beta-lactamase superfamily"/>
    <property type="match status" value="1"/>
</dbReference>
<dbReference type="RefSeq" id="WP_066281577.1">
    <property type="nucleotide sequence ID" value="NZ_BAAAGB010000001.1"/>
</dbReference>
<accession>A0A7V8RDX8</accession>
<dbReference type="Proteomes" id="UP000589292">
    <property type="component" value="Unassembled WGS sequence"/>
</dbReference>
<proteinExistence type="predicted"/>
<dbReference type="AlphaFoldDB" id="A0A7V8RDX8"/>
<dbReference type="SUPFAM" id="SSF56601">
    <property type="entry name" value="beta-lactamase/transpeptidase-like"/>
    <property type="match status" value="1"/>
</dbReference>